<dbReference type="SMART" id="SM00343">
    <property type="entry name" value="ZnF_C2HC"/>
    <property type="match status" value="1"/>
</dbReference>
<evidence type="ECO:0000256" key="2">
    <source>
        <dbReference type="SAM" id="MobiDB-lite"/>
    </source>
</evidence>
<evidence type="ECO:0000313" key="4">
    <source>
        <dbReference type="EMBL" id="KAK3104110.1"/>
    </source>
</evidence>
<keyword evidence="1" id="KW-0479">Metal-binding</keyword>
<evidence type="ECO:0000256" key="1">
    <source>
        <dbReference type="PROSITE-ProRule" id="PRU00047"/>
    </source>
</evidence>
<dbReference type="PROSITE" id="PS50158">
    <property type="entry name" value="ZF_CCHC"/>
    <property type="match status" value="1"/>
</dbReference>
<accession>A0AA88YG39</accession>
<dbReference type="AlphaFoldDB" id="A0AA88YG39"/>
<sequence length="336" mass="39435">MPLKKDLEKQIFQLQQELADVHSTRPKVYENHTYIAKDRKIKTFSGRPKSSNDMTVDDWIDDIRLVFWARKATNAEKVDIIYSHLEGEAKDEIKFRTDIRHDPEAILECLQTAFGDPDSVTVLQQRFFERHQRDTETIRQYSYVLLDLFQKVRKKDDSVFPNKERTLCEQFANSLSDPFIRKEMKRLVRSNPGMEFFDLRNEAILLSEEEENSVSVRKVDLNDKAGETSSMCNESQNLKPKSDDHSGISSNVEQLLKVVEAQQKQIDSLTTLMKDQSLNKQYTPRWNYDQVPRWNYDQAPRWNNDQRKCYKCNRTGHVQRNCPNNTEGTNEDSGNK</sequence>
<gene>
    <name evidence="4" type="ORF">FSP39_024498</name>
</gene>
<evidence type="ECO:0000313" key="5">
    <source>
        <dbReference type="Proteomes" id="UP001186944"/>
    </source>
</evidence>
<evidence type="ECO:0000259" key="3">
    <source>
        <dbReference type="PROSITE" id="PS50158"/>
    </source>
</evidence>
<keyword evidence="1" id="KW-0863">Zinc-finger</keyword>
<organism evidence="4 5">
    <name type="scientific">Pinctada imbricata</name>
    <name type="common">Atlantic pearl-oyster</name>
    <name type="synonym">Pinctada martensii</name>
    <dbReference type="NCBI Taxonomy" id="66713"/>
    <lineage>
        <taxon>Eukaryota</taxon>
        <taxon>Metazoa</taxon>
        <taxon>Spiralia</taxon>
        <taxon>Lophotrochozoa</taxon>
        <taxon>Mollusca</taxon>
        <taxon>Bivalvia</taxon>
        <taxon>Autobranchia</taxon>
        <taxon>Pteriomorphia</taxon>
        <taxon>Pterioida</taxon>
        <taxon>Pterioidea</taxon>
        <taxon>Pteriidae</taxon>
        <taxon>Pinctada</taxon>
    </lineage>
</organism>
<dbReference type="PANTHER" id="PTHR23095">
    <property type="entry name" value="PARANEOPLASTIC ANTIGEN"/>
    <property type="match status" value="1"/>
</dbReference>
<feature type="region of interest" description="Disordered" evidence="2">
    <location>
        <begin position="226"/>
        <end position="248"/>
    </location>
</feature>
<comment type="caution">
    <text evidence="4">The sequence shown here is derived from an EMBL/GenBank/DDBJ whole genome shotgun (WGS) entry which is preliminary data.</text>
</comment>
<dbReference type="GO" id="GO:0003676">
    <property type="term" value="F:nucleic acid binding"/>
    <property type="evidence" value="ECO:0007669"/>
    <property type="project" value="InterPro"/>
</dbReference>
<keyword evidence="1" id="KW-0862">Zinc</keyword>
<feature type="compositionally biased region" description="Polar residues" evidence="2">
    <location>
        <begin position="227"/>
        <end position="239"/>
    </location>
</feature>
<protein>
    <recommendedName>
        <fullName evidence="3">CCHC-type domain-containing protein</fullName>
    </recommendedName>
</protein>
<dbReference type="Proteomes" id="UP001186944">
    <property type="component" value="Unassembled WGS sequence"/>
</dbReference>
<dbReference type="SUPFAM" id="SSF57756">
    <property type="entry name" value="Retrovirus zinc finger-like domains"/>
    <property type="match status" value="1"/>
</dbReference>
<dbReference type="InterPro" id="IPR048270">
    <property type="entry name" value="PNMA_C"/>
</dbReference>
<dbReference type="Gene3D" id="4.10.60.10">
    <property type="entry name" value="Zinc finger, CCHC-type"/>
    <property type="match status" value="1"/>
</dbReference>
<dbReference type="InterPro" id="IPR001878">
    <property type="entry name" value="Znf_CCHC"/>
</dbReference>
<keyword evidence="5" id="KW-1185">Reference proteome</keyword>
<feature type="domain" description="CCHC-type" evidence="3">
    <location>
        <begin position="307"/>
        <end position="324"/>
    </location>
</feature>
<dbReference type="PANTHER" id="PTHR23095:SF17">
    <property type="entry name" value="PARANEOPLASTIC ANTIGEN MA1"/>
    <property type="match status" value="1"/>
</dbReference>
<dbReference type="Pfam" id="PF14893">
    <property type="entry name" value="PNMA"/>
    <property type="match status" value="1"/>
</dbReference>
<name>A0AA88YG39_PINIB</name>
<proteinExistence type="predicted"/>
<dbReference type="EMBL" id="VSWD01000005">
    <property type="protein sequence ID" value="KAK3104110.1"/>
    <property type="molecule type" value="Genomic_DNA"/>
</dbReference>
<dbReference type="Pfam" id="PF00098">
    <property type="entry name" value="zf-CCHC"/>
    <property type="match status" value="1"/>
</dbReference>
<dbReference type="InterPro" id="IPR026523">
    <property type="entry name" value="PNMA"/>
</dbReference>
<reference evidence="4" key="1">
    <citation type="submission" date="2019-08" db="EMBL/GenBank/DDBJ databases">
        <title>The improved chromosome-level genome for the pearl oyster Pinctada fucata martensii using PacBio sequencing and Hi-C.</title>
        <authorList>
            <person name="Zheng Z."/>
        </authorList>
    </citation>
    <scope>NUCLEOTIDE SEQUENCE</scope>
    <source>
        <strain evidence="4">ZZ-2019</strain>
        <tissue evidence="4">Adductor muscle</tissue>
    </source>
</reference>
<dbReference type="GO" id="GO:0008270">
    <property type="term" value="F:zinc ion binding"/>
    <property type="evidence" value="ECO:0007669"/>
    <property type="project" value="UniProtKB-KW"/>
</dbReference>
<dbReference type="InterPro" id="IPR036875">
    <property type="entry name" value="Znf_CCHC_sf"/>
</dbReference>